<dbReference type="InterPro" id="IPR038594">
    <property type="entry name" value="SepF-like_sf"/>
</dbReference>
<protein>
    <recommendedName>
        <fullName evidence="5">Cell division protein SepF</fullName>
    </recommendedName>
</protein>
<comment type="similarity">
    <text evidence="5">Belongs to the SepF family.</text>
</comment>
<dbReference type="InterPro" id="IPR023052">
    <property type="entry name" value="Cell_div_SepF"/>
</dbReference>
<dbReference type="EMBL" id="SRYR01000001">
    <property type="protein sequence ID" value="TGY44368.1"/>
    <property type="molecule type" value="Genomic_DNA"/>
</dbReference>
<proteinExistence type="inferred from homology"/>
<dbReference type="GO" id="GO:0000917">
    <property type="term" value="P:division septum assembly"/>
    <property type="evidence" value="ECO:0007669"/>
    <property type="project" value="UniProtKB-KW"/>
</dbReference>
<dbReference type="HAMAP" id="MF_01197">
    <property type="entry name" value="SepF"/>
    <property type="match status" value="1"/>
</dbReference>
<dbReference type="InterPro" id="IPR007561">
    <property type="entry name" value="Cell_div_SepF/SepF-rel"/>
</dbReference>
<gene>
    <name evidence="5" type="primary">sepF</name>
    <name evidence="6" type="ORF">E5347_06030</name>
</gene>
<comment type="subunit">
    <text evidence="5">Homodimer. Interacts with FtsZ.</text>
</comment>
<sequence length="150" mass="16908">MSNMFGKLKEIIGLGEYEDEYDDINDEEMEEEEVVEDIVTIGNRQKANKVVNIHTSSTAKVMVTKPMNYDDARDIADAIKARKIVLVNATTLETKVAQRLVDFISGSCFVLGATLQEIEQRVYLLSPSNVEVTNELKNELSSRALFNFNK</sequence>
<comment type="function">
    <text evidence="4 5">Cell division protein that is part of the divisome complex and is recruited early to the Z-ring. Probably stimulates Z-ring formation, perhaps through the cross-linking of FtsZ protofilaments. Its function overlaps with FtsA.</text>
</comment>
<dbReference type="Pfam" id="PF04472">
    <property type="entry name" value="SepF"/>
    <property type="match status" value="1"/>
</dbReference>
<name>A0A4S2DPL7_9CLOT</name>
<keyword evidence="7" id="KW-1185">Reference proteome</keyword>
<dbReference type="GO" id="GO:0043093">
    <property type="term" value="P:FtsZ-dependent cytokinesis"/>
    <property type="evidence" value="ECO:0007669"/>
    <property type="project" value="UniProtKB-UniRule"/>
</dbReference>
<accession>A0A4S2DPL7</accession>
<dbReference type="Gene3D" id="3.30.110.150">
    <property type="entry name" value="SepF-like protein"/>
    <property type="match status" value="1"/>
</dbReference>
<organism evidence="6 7">
    <name type="scientific">Clostridium sartagoforme</name>
    <dbReference type="NCBI Taxonomy" id="84031"/>
    <lineage>
        <taxon>Bacteria</taxon>
        <taxon>Bacillati</taxon>
        <taxon>Bacillota</taxon>
        <taxon>Clostridia</taxon>
        <taxon>Eubacteriales</taxon>
        <taxon>Clostridiaceae</taxon>
        <taxon>Clostridium</taxon>
    </lineage>
</organism>
<dbReference type="Proteomes" id="UP000306888">
    <property type="component" value="Unassembled WGS sequence"/>
</dbReference>
<evidence type="ECO:0000256" key="5">
    <source>
        <dbReference type="HAMAP-Rule" id="MF_01197"/>
    </source>
</evidence>
<comment type="caution">
    <text evidence="6">The sequence shown here is derived from an EMBL/GenBank/DDBJ whole genome shotgun (WGS) entry which is preliminary data.</text>
</comment>
<keyword evidence="1 5" id="KW-0132">Cell division</keyword>
<evidence type="ECO:0000256" key="2">
    <source>
        <dbReference type="ARBA" id="ARBA00023210"/>
    </source>
</evidence>
<comment type="subcellular location">
    <subcellularLocation>
        <location evidence="5">Cytoplasm</location>
    </subcellularLocation>
    <text evidence="5">Localizes to the division site, in a FtsZ-dependent manner.</text>
</comment>
<keyword evidence="2 5" id="KW-0717">Septation</keyword>
<evidence type="ECO:0000256" key="1">
    <source>
        <dbReference type="ARBA" id="ARBA00022618"/>
    </source>
</evidence>
<keyword evidence="3 5" id="KW-0131">Cell cycle</keyword>
<keyword evidence="5" id="KW-0963">Cytoplasm</keyword>
<dbReference type="GO" id="GO:0005737">
    <property type="term" value="C:cytoplasm"/>
    <property type="evidence" value="ECO:0007669"/>
    <property type="project" value="UniProtKB-SubCell"/>
</dbReference>
<dbReference type="AlphaFoldDB" id="A0A4S2DPL7"/>
<evidence type="ECO:0000256" key="3">
    <source>
        <dbReference type="ARBA" id="ARBA00023306"/>
    </source>
</evidence>
<dbReference type="RefSeq" id="WP_136005504.1">
    <property type="nucleotide sequence ID" value="NZ_SRYR01000001.1"/>
</dbReference>
<evidence type="ECO:0000256" key="4">
    <source>
        <dbReference type="ARBA" id="ARBA00044936"/>
    </source>
</evidence>
<evidence type="ECO:0000313" key="7">
    <source>
        <dbReference type="Proteomes" id="UP000306888"/>
    </source>
</evidence>
<evidence type="ECO:0000313" key="6">
    <source>
        <dbReference type="EMBL" id="TGY44368.1"/>
    </source>
</evidence>
<dbReference type="PANTHER" id="PTHR35798:SF1">
    <property type="entry name" value="CELL DIVISION PROTEIN SEPF"/>
    <property type="match status" value="1"/>
</dbReference>
<reference evidence="6 7" key="1">
    <citation type="submission" date="2019-04" db="EMBL/GenBank/DDBJ databases">
        <title>Microbes associate with the intestines of laboratory mice.</title>
        <authorList>
            <person name="Navarre W."/>
            <person name="Wong E."/>
            <person name="Huang K."/>
            <person name="Tropini C."/>
            <person name="Ng K."/>
            <person name="Yu B."/>
        </authorList>
    </citation>
    <scope>NUCLEOTIDE SEQUENCE [LARGE SCALE GENOMIC DNA]</scope>
    <source>
        <strain evidence="6 7">NM50_B9-20</strain>
    </source>
</reference>
<dbReference type="OrthoDB" id="9815206at2"/>
<dbReference type="PANTHER" id="PTHR35798">
    <property type="entry name" value="CELL DIVISION PROTEIN SEPF"/>
    <property type="match status" value="1"/>
</dbReference>